<evidence type="ECO:0000313" key="1">
    <source>
        <dbReference type="EMBL" id="MBN8744930.1"/>
    </source>
</evidence>
<evidence type="ECO:0000313" key="2">
    <source>
        <dbReference type="Proteomes" id="UP000664800"/>
    </source>
</evidence>
<gene>
    <name evidence="1" type="ORF">J0I24_11565</name>
</gene>
<dbReference type="Proteomes" id="UP000664800">
    <property type="component" value="Unassembled WGS sequence"/>
</dbReference>
<dbReference type="AlphaFoldDB" id="A0A8I1MWA7"/>
<dbReference type="RefSeq" id="WP_276731100.1">
    <property type="nucleotide sequence ID" value="NZ_JAFKMR010000022.1"/>
</dbReference>
<dbReference type="EMBL" id="JAFKMR010000022">
    <property type="protein sequence ID" value="MBN8744930.1"/>
    <property type="molecule type" value="Genomic_DNA"/>
</dbReference>
<accession>A0A8I1MWA7</accession>
<organism evidence="1 2">
    <name type="scientific">Thiomonas arsenitoxydans (strain DSM 22701 / CIP 110005 / 3As)</name>
    <dbReference type="NCBI Taxonomy" id="426114"/>
    <lineage>
        <taxon>Bacteria</taxon>
        <taxon>Pseudomonadati</taxon>
        <taxon>Pseudomonadota</taxon>
        <taxon>Betaproteobacteria</taxon>
        <taxon>Burkholderiales</taxon>
        <taxon>Thiomonas</taxon>
    </lineage>
</organism>
<sequence length="72" mass="7571">MRLLFGLIGLLLTLLIIVWLVRTQLTGQVGVATSPSAAGARGDEGQPTSAALKQFKQSLDKALKARPASVPE</sequence>
<reference evidence="1" key="1">
    <citation type="submission" date="2021-02" db="EMBL/GenBank/DDBJ databases">
        <title>Thiocyanate and organic carbon inputs drive convergent selection for specific autotrophic Afipia and Thiobacillus strains within complex microbiomes.</title>
        <authorList>
            <person name="Huddy R.J."/>
            <person name="Sachdeva R."/>
            <person name="Kadzinga F."/>
            <person name="Kantor R.S."/>
            <person name="Harrison S.T.L."/>
            <person name="Banfield J.F."/>
        </authorList>
    </citation>
    <scope>NUCLEOTIDE SEQUENCE</scope>
    <source>
        <strain evidence="1">SCN18_13_7_16_R3_B_64_19</strain>
    </source>
</reference>
<comment type="caution">
    <text evidence="1">The sequence shown here is derived from an EMBL/GenBank/DDBJ whole genome shotgun (WGS) entry which is preliminary data.</text>
</comment>
<proteinExistence type="predicted"/>
<name>A0A8I1MWA7_THIA3</name>
<protein>
    <submittedName>
        <fullName evidence="1">Uncharacterized protein</fullName>
    </submittedName>
</protein>